<dbReference type="Gene3D" id="3.60.21.10">
    <property type="match status" value="1"/>
</dbReference>
<dbReference type="InterPro" id="IPR029052">
    <property type="entry name" value="Metallo-depent_PP-like"/>
</dbReference>
<feature type="domain" description="Calcineurin-like phosphoesterase" evidence="3">
    <location>
        <begin position="44"/>
        <end position="208"/>
    </location>
</feature>
<dbReference type="PANTHER" id="PTHR31302:SF31">
    <property type="entry name" value="PHOSPHODIESTERASE YAEI"/>
    <property type="match status" value="1"/>
</dbReference>
<organism evidence="4 5">
    <name type="scientific">Ureibacillus xyleni</name>
    <dbReference type="NCBI Taxonomy" id="614648"/>
    <lineage>
        <taxon>Bacteria</taxon>
        <taxon>Bacillati</taxon>
        <taxon>Bacillota</taxon>
        <taxon>Bacilli</taxon>
        <taxon>Bacillales</taxon>
        <taxon>Caryophanaceae</taxon>
        <taxon>Ureibacillus</taxon>
    </lineage>
</organism>
<dbReference type="InterPro" id="IPR051158">
    <property type="entry name" value="Metallophosphoesterase_sf"/>
</dbReference>
<dbReference type="SUPFAM" id="SSF56300">
    <property type="entry name" value="Metallo-dependent phosphatases"/>
    <property type="match status" value="1"/>
</dbReference>
<keyword evidence="2" id="KW-0378">Hydrolase</keyword>
<dbReference type="PANTHER" id="PTHR31302">
    <property type="entry name" value="TRANSMEMBRANE PROTEIN WITH METALLOPHOSPHOESTERASE DOMAIN-RELATED"/>
    <property type="match status" value="1"/>
</dbReference>
<dbReference type="GO" id="GO:0008758">
    <property type="term" value="F:UDP-2,3-diacylglucosamine hydrolase activity"/>
    <property type="evidence" value="ECO:0007669"/>
    <property type="project" value="TreeGrafter"/>
</dbReference>
<dbReference type="GO" id="GO:0009245">
    <property type="term" value="P:lipid A biosynthetic process"/>
    <property type="evidence" value="ECO:0007669"/>
    <property type="project" value="TreeGrafter"/>
</dbReference>
<dbReference type="CDD" id="cd07385">
    <property type="entry name" value="MPP_YkuE_C"/>
    <property type="match status" value="1"/>
</dbReference>
<name>A0A285TLA4_9BACL</name>
<dbReference type="Proteomes" id="UP000219636">
    <property type="component" value="Unassembled WGS sequence"/>
</dbReference>
<keyword evidence="1" id="KW-0479">Metal-binding</keyword>
<dbReference type="GO" id="GO:0016020">
    <property type="term" value="C:membrane"/>
    <property type="evidence" value="ECO:0007669"/>
    <property type="project" value="GOC"/>
</dbReference>
<dbReference type="Pfam" id="PF00149">
    <property type="entry name" value="Metallophos"/>
    <property type="match status" value="1"/>
</dbReference>
<sequence length="273" mass="30561">MKKILILFSLIIGVYLFLYVNNHWIVITEHVYESEKVPKSFDGFKIAQVSDLHDASFGLDQGRLVEKVRESNPDVIFITGDLIDSNRYDLQQSLTAVEQLVEIADVYYVIGNHEVAINKVDEIYEALKKLGVHVLPNTSTTIKRDGEILNILGIEDPLNGFETQSMLNLAMSEINADYFTILLAHRPEMFYTYVVNNMDLVFSGHAHGGQVRIPFIGGLFAPAQGFLPTYTSGLYKEDAATMAVSRGLGNSTVPFRIFNLPEIVVVELKSKSL</sequence>
<reference evidence="5" key="1">
    <citation type="submission" date="2017-08" db="EMBL/GenBank/DDBJ databases">
        <authorList>
            <person name="Varghese N."/>
            <person name="Submissions S."/>
        </authorList>
    </citation>
    <scope>NUCLEOTIDE SEQUENCE [LARGE SCALE GENOMIC DNA]</scope>
    <source>
        <strain evidence="5">JC22</strain>
    </source>
</reference>
<protein>
    <recommendedName>
        <fullName evidence="3">Calcineurin-like phosphoesterase domain-containing protein</fullName>
    </recommendedName>
</protein>
<accession>A0A285TLA4</accession>
<proteinExistence type="predicted"/>
<evidence type="ECO:0000313" key="5">
    <source>
        <dbReference type="Proteomes" id="UP000219636"/>
    </source>
</evidence>
<keyword evidence="5" id="KW-1185">Reference proteome</keyword>
<evidence type="ECO:0000313" key="4">
    <source>
        <dbReference type="EMBL" id="SOC23219.1"/>
    </source>
</evidence>
<evidence type="ECO:0000259" key="3">
    <source>
        <dbReference type="Pfam" id="PF00149"/>
    </source>
</evidence>
<dbReference type="EMBL" id="OBMQ01000015">
    <property type="protein sequence ID" value="SOC23219.1"/>
    <property type="molecule type" value="Genomic_DNA"/>
</dbReference>
<dbReference type="OrthoDB" id="9780884at2"/>
<dbReference type="AlphaFoldDB" id="A0A285TLA4"/>
<dbReference type="RefSeq" id="WP_097074859.1">
    <property type="nucleotide sequence ID" value="NZ_OBMQ01000015.1"/>
</dbReference>
<dbReference type="InterPro" id="IPR004843">
    <property type="entry name" value="Calcineurin-like_PHP"/>
</dbReference>
<evidence type="ECO:0000256" key="2">
    <source>
        <dbReference type="ARBA" id="ARBA00022801"/>
    </source>
</evidence>
<dbReference type="GO" id="GO:0046872">
    <property type="term" value="F:metal ion binding"/>
    <property type="evidence" value="ECO:0007669"/>
    <property type="project" value="UniProtKB-KW"/>
</dbReference>
<gene>
    <name evidence="4" type="ORF">SAMN05880501_11529</name>
</gene>
<evidence type="ECO:0000256" key="1">
    <source>
        <dbReference type="ARBA" id="ARBA00022723"/>
    </source>
</evidence>